<feature type="compositionally biased region" description="Low complexity" evidence="1">
    <location>
        <begin position="1"/>
        <end position="18"/>
    </location>
</feature>
<accession>A0A177BVZ0</accession>
<organism evidence="2 3">
    <name type="scientific">Paraphaeosphaeria sporulosa</name>
    <dbReference type="NCBI Taxonomy" id="1460663"/>
    <lineage>
        <taxon>Eukaryota</taxon>
        <taxon>Fungi</taxon>
        <taxon>Dikarya</taxon>
        <taxon>Ascomycota</taxon>
        <taxon>Pezizomycotina</taxon>
        <taxon>Dothideomycetes</taxon>
        <taxon>Pleosporomycetidae</taxon>
        <taxon>Pleosporales</taxon>
        <taxon>Massarineae</taxon>
        <taxon>Didymosphaeriaceae</taxon>
        <taxon>Paraphaeosphaeria</taxon>
    </lineage>
</organism>
<proteinExistence type="predicted"/>
<dbReference type="OrthoDB" id="3778676at2759"/>
<gene>
    <name evidence="2" type="ORF">CC84DRAFT_1222680</name>
</gene>
<evidence type="ECO:0000313" key="3">
    <source>
        <dbReference type="Proteomes" id="UP000077069"/>
    </source>
</evidence>
<feature type="region of interest" description="Disordered" evidence="1">
    <location>
        <begin position="1"/>
        <end position="107"/>
    </location>
</feature>
<evidence type="ECO:0000256" key="1">
    <source>
        <dbReference type="SAM" id="MobiDB-lite"/>
    </source>
</evidence>
<dbReference type="GeneID" id="28766889"/>
<dbReference type="EMBL" id="KV441561">
    <property type="protein sequence ID" value="OAF99663.1"/>
    <property type="molecule type" value="Genomic_DNA"/>
</dbReference>
<feature type="compositionally biased region" description="Polar residues" evidence="1">
    <location>
        <begin position="19"/>
        <end position="43"/>
    </location>
</feature>
<dbReference type="InParanoid" id="A0A177BVZ0"/>
<name>A0A177BVZ0_9PLEO</name>
<dbReference type="RefSeq" id="XP_018030029.1">
    <property type="nucleotide sequence ID" value="XM_018183403.1"/>
</dbReference>
<dbReference type="Proteomes" id="UP000077069">
    <property type="component" value="Unassembled WGS sequence"/>
</dbReference>
<sequence length="107" mass="12118">MSMDNTPATTTNKTTTDPSSGQSSEFLEPSKSSDGPQRRSSISKIVDAIKKPFHHEKKQEDVPPALKENIERMEERKQERIEEMQKEGLDTSMLEGSKKGQLKQTLR</sequence>
<evidence type="ECO:0000313" key="2">
    <source>
        <dbReference type="EMBL" id="OAF99663.1"/>
    </source>
</evidence>
<keyword evidence="3" id="KW-1185">Reference proteome</keyword>
<reference evidence="2 3" key="1">
    <citation type="submission" date="2016-05" db="EMBL/GenBank/DDBJ databases">
        <title>Comparative analysis of secretome profiles of manganese(II)-oxidizing ascomycete fungi.</title>
        <authorList>
            <consortium name="DOE Joint Genome Institute"/>
            <person name="Zeiner C.A."/>
            <person name="Purvine S.O."/>
            <person name="Zink E.M."/>
            <person name="Wu S."/>
            <person name="Pasa-Tolic L."/>
            <person name="Chaput D.L."/>
            <person name="Haridas S."/>
            <person name="Grigoriev I.V."/>
            <person name="Santelli C.M."/>
            <person name="Hansel C.M."/>
        </authorList>
    </citation>
    <scope>NUCLEOTIDE SEQUENCE [LARGE SCALE GENOMIC DNA]</scope>
    <source>
        <strain evidence="2 3">AP3s5-JAC2a</strain>
    </source>
</reference>
<dbReference type="AlphaFoldDB" id="A0A177BVZ0"/>
<protein>
    <submittedName>
        <fullName evidence="2">Uncharacterized protein</fullName>
    </submittedName>
</protein>
<feature type="compositionally biased region" description="Basic and acidic residues" evidence="1">
    <location>
        <begin position="68"/>
        <end position="89"/>
    </location>
</feature>